<sequence>MSAGRPLFQLRKELNSSIAQLENDDLVDSSSSMVNETHTSEYLTSAIDTSLEHHQNQGKFNNVKVLTENDKYVVKRLTPDLSSLPLNEEYLEGTVDVFLGKALVNDADHLYIWDYQSTQRNVNFSRVPLHEESEVLSSPPKCLFTRPSAVDDSTQMFLDNSAGSSGGICIIHRKNGQFIYYEDIDSINNLHLQLSKNKAHTLQLNLKDDEVVKQAINCEPAGIVITTSHERLLFIAIRDSTGRPHVKVKQQLIKSQRGFFFHSLNAYKEIVSLKNGPIVGRGERLLYMMTRGGDLQTWQLSVGSHSFKRVEINIYEQILESLQDLYPFAHGSLQILGSHPLFSDTSSAHLILSSIQNDKETYYILSTILLDEKTNSFTIFSTYRLNTYVSPCGDNKPKLYIPDYLGTEVRHMTTVFVLFSDAVVLTQVSSNLDSTYPLRRKWEDIVSFRDDVNVIGSGYSSDSVYLIDKKIGVMEVSLIEREKSEAEEDVGFVKSHIDQAIYFSDLSPSPIEFNLPKELSLENDEVEDDLKSASDEIFFSSGKYIPPMLNTLVQHLSLRVELHAKLLKFVEENFNYRISPQAKLDLLERFEIMNCCLKLFGSLEGSSELTEVWNSVLSSTKGNLDMEILVRNHLDKFPQIFANFLAKLTNESLSSRSLAFKGAAIDLLDNCVYEATLEQGEKSIRYGELKLDPLEISRDLPWFVSLEGLKAINDLFFDFKFSLASPTEHDKERIVVLTKILYYCFSQAKLWFKEGENREKLQLHQKIEDMYRENHVNWVHVLFEFGLQEFSLQIADFYHDMESLVETLEQLDVDGSQETYSQYFNKFGYDFAKTLFNYYIEQGKLRDLFNRFPEQHELLVKFLNSSKQYGYVSWIQEILDEQYSKASETLVQVAAGKAGIDKPIDDRQFQLSIAKLTALAEDNSLDHESMINRIQSDLDIIDGQNDLAQRINEQGIKVAPRFLETELNNVFNQVAQKLKNRQSITLDLIVEIYTMLNNTECLYCALKLLAYEYGILDSETKKILISMVWRRCILAEADWAAVADLTQTAFYQVLCQYFDEELYRSGSPLPSYQLMCDKSVLIKGYLTSKYQQYTDNLDDIEGCFKNELKAVEGLGKIFETRVKSIIGSANESSGNRCAVNYESSIVEFH</sequence>
<dbReference type="eggNOG" id="KOG4121">
    <property type="taxonomic scope" value="Eukaryota"/>
</dbReference>
<dbReference type="GO" id="GO:0031990">
    <property type="term" value="P:mRNA export from nucleus in response to heat stress"/>
    <property type="evidence" value="ECO:0007669"/>
    <property type="project" value="EnsemblFungi"/>
</dbReference>
<dbReference type="GO" id="GO:0000781">
    <property type="term" value="C:chromosome, telomeric region"/>
    <property type="evidence" value="ECO:0007669"/>
    <property type="project" value="GOC"/>
</dbReference>
<dbReference type="GO" id="GO:0030466">
    <property type="term" value="P:silent mating-type cassette heterochromatin formation"/>
    <property type="evidence" value="ECO:0007669"/>
    <property type="project" value="EnsemblFungi"/>
</dbReference>
<dbReference type="GO" id="GO:0016973">
    <property type="term" value="P:poly(A)+ mRNA export from nucleus"/>
    <property type="evidence" value="ECO:0007669"/>
    <property type="project" value="EnsemblFungi"/>
</dbReference>
<keyword evidence="6" id="KW-0811">Translocation</keyword>
<dbReference type="HOGENOM" id="CLU_274661_0_0_1"/>
<dbReference type="GO" id="GO:0031509">
    <property type="term" value="P:subtelomeric heterochromatin formation"/>
    <property type="evidence" value="ECO:0007669"/>
    <property type="project" value="EnsemblFungi"/>
</dbReference>
<evidence type="ECO:0000259" key="9">
    <source>
        <dbReference type="Pfam" id="PF08801"/>
    </source>
</evidence>
<dbReference type="PANTHER" id="PTHR13405">
    <property type="entry name" value="NUCLEAR PORE COMPLEX PROTEIN NUP133"/>
    <property type="match status" value="1"/>
</dbReference>
<evidence type="ECO:0000256" key="4">
    <source>
        <dbReference type="ARBA" id="ARBA00022816"/>
    </source>
</evidence>
<feature type="domain" description="Nucleoporin Nup133/Nup155-like N-terminal" evidence="9">
    <location>
        <begin position="67"/>
        <end position="473"/>
    </location>
</feature>
<dbReference type="FunCoup" id="G8ZP33">
    <property type="interactions" value="176"/>
</dbReference>
<evidence type="ECO:0000259" key="8">
    <source>
        <dbReference type="Pfam" id="PF03177"/>
    </source>
</evidence>
<evidence type="ECO:0000256" key="5">
    <source>
        <dbReference type="ARBA" id="ARBA00022927"/>
    </source>
</evidence>
<evidence type="ECO:0000313" key="10">
    <source>
        <dbReference type="EMBL" id="CCE90377.1"/>
    </source>
</evidence>
<dbReference type="Pfam" id="PF08801">
    <property type="entry name" value="Nucleoporin_N"/>
    <property type="match status" value="1"/>
</dbReference>
<dbReference type="Gene3D" id="2.130.10.10">
    <property type="entry name" value="YVTN repeat-like/Quinoprotein amine dehydrogenase"/>
    <property type="match status" value="1"/>
</dbReference>
<dbReference type="GO" id="GO:0031080">
    <property type="term" value="C:nuclear pore outer ring"/>
    <property type="evidence" value="ECO:0007669"/>
    <property type="project" value="EnsemblFungi"/>
</dbReference>
<organism evidence="10 11">
    <name type="scientific">Torulaspora delbrueckii</name>
    <name type="common">Yeast</name>
    <name type="synonym">Candida colliculosa</name>
    <dbReference type="NCBI Taxonomy" id="4950"/>
    <lineage>
        <taxon>Eukaryota</taxon>
        <taxon>Fungi</taxon>
        <taxon>Dikarya</taxon>
        <taxon>Ascomycota</taxon>
        <taxon>Saccharomycotina</taxon>
        <taxon>Saccharomycetes</taxon>
        <taxon>Saccharomycetales</taxon>
        <taxon>Saccharomycetaceae</taxon>
        <taxon>Torulaspora</taxon>
    </lineage>
</organism>
<comment type="similarity">
    <text evidence="2">Belongs to the nucleoporin Nup133 family.</text>
</comment>
<dbReference type="InterPro" id="IPR007187">
    <property type="entry name" value="Nucleoporin_Nup133/Nup155_C"/>
</dbReference>
<name>G8ZP33_TORDE</name>
<dbReference type="GO" id="GO:0000973">
    <property type="term" value="P:post-transcriptional tethering of RNA polymerase II gene DNA at nuclear periphery"/>
    <property type="evidence" value="ECO:0007669"/>
    <property type="project" value="EnsemblFungi"/>
</dbReference>
<dbReference type="GO" id="GO:0006606">
    <property type="term" value="P:protein import into nucleus"/>
    <property type="evidence" value="ECO:0007669"/>
    <property type="project" value="EnsemblFungi"/>
</dbReference>
<dbReference type="InterPro" id="IPR015943">
    <property type="entry name" value="WD40/YVTN_repeat-like_dom_sf"/>
</dbReference>
<dbReference type="OrthoDB" id="103454at2759"/>
<evidence type="ECO:0008006" key="12">
    <source>
        <dbReference type="Google" id="ProtNLM"/>
    </source>
</evidence>
<dbReference type="GO" id="GO:0005829">
    <property type="term" value="C:cytosol"/>
    <property type="evidence" value="ECO:0007669"/>
    <property type="project" value="EnsemblFungi"/>
</dbReference>
<dbReference type="GO" id="GO:0006409">
    <property type="term" value="P:tRNA export from nucleus"/>
    <property type="evidence" value="ECO:0007669"/>
    <property type="project" value="EnsemblFungi"/>
</dbReference>
<evidence type="ECO:0000256" key="7">
    <source>
        <dbReference type="ARBA" id="ARBA00023242"/>
    </source>
</evidence>
<dbReference type="GO" id="GO:0000122">
    <property type="term" value="P:negative regulation of transcription by RNA polymerase II"/>
    <property type="evidence" value="ECO:0007669"/>
    <property type="project" value="EnsemblFungi"/>
</dbReference>
<gene>
    <name evidence="10" type="primary">TDEL0B02480</name>
    <name evidence="10" type="ORF">TDEL_0B02480</name>
</gene>
<dbReference type="SUPFAM" id="SSF117289">
    <property type="entry name" value="Nucleoporin domain"/>
    <property type="match status" value="1"/>
</dbReference>
<keyword evidence="3" id="KW-0813">Transport</keyword>
<evidence type="ECO:0000256" key="1">
    <source>
        <dbReference type="ARBA" id="ARBA00004259"/>
    </source>
</evidence>
<proteinExistence type="inferred from homology"/>
<dbReference type="GO" id="GO:0051664">
    <property type="term" value="P:nuclear pore localization"/>
    <property type="evidence" value="ECO:0007669"/>
    <property type="project" value="EnsemblFungi"/>
</dbReference>
<dbReference type="RefSeq" id="XP_003679588.1">
    <property type="nucleotide sequence ID" value="XM_003679540.1"/>
</dbReference>
<dbReference type="GO" id="GO:0045944">
    <property type="term" value="P:positive regulation of transcription by RNA polymerase II"/>
    <property type="evidence" value="ECO:0007669"/>
    <property type="project" value="EnsemblFungi"/>
</dbReference>
<evidence type="ECO:0000256" key="2">
    <source>
        <dbReference type="ARBA" id="ARBA00005569"/>
    </source>
</evidence>
<dbReference type="GeneID" id="11504298"/>
<reference evidence="10 11" key="1">
    <citation type="journal article" date="2011" name="Proc. Natl. Acad. Sci. U.S.A.">
        <title>Evolutionary erosion of yeast sex chromosomes by mating-type switching accidents.</title>
        <authorList>
            <person name="Gordon J.L."/>
            <person name="Armisen D."/>
            <person name="Proux-Wera E."/>
            <person name="Oheigeartaigh S.S."/>
            <person name="Byrne K.P."/>
            <person name="Wolfe K.H."/>
        </authorList>
    </citation>
    <scope>NUCLEOTIDE SEQUENCE [LARGE SCALE GENOMIC DNA]</scope>
    <source>
        <strain evidence="11">ATCC 10662 / CBS 1146 / NBRC 0425 / NCYC 2629 / NRRL Y-866</strain>
    </source>
</reference>
<dbReference type="Proteomes" id="UP000005627">
    <property type="component" value="Chromosome 2"/>
</dbReference>
<dbReference type="InterPro" id="IPR037624">
    <property type="entry name" value="Nup133-like"/>
</dbReference>
<dbReference type="PANTHER" id="PTHR13405:SF11">
    <property type="entry name" value="NUCLEAR PORE COMPLEX PROTEIN NUP133"/>
    <property type="match status" value="1"/>
</dbReference>
<dbReference type="AlphaFoldDB" id="G8ZP33"/>
<dbReference type="Gene3D" id="1.20.58.1380">
    <property type="match status" value="1"/>
</dbReference>
<dbReference type="Pfam" id="PF03177">
    <property type="entry name" value="Nucleoporin_C"/>
    <property type="match status" value="1"/>
</dbReference>
<dbReference type="InParanoid" id="G8ZP33"/>
<evidence type="ECO:0000256" key="3">
    <source>
        <dbReference type="ARBA" id="ARBA00022448"/>
    </source>
</evidence>
<keyword evidence="4" id="KW-0509">mRNA transport</keyword>
<keyword evidence="11" id="KW-1185">Reference proteome</keyword>
<dbReference type="GO" id="GO:0017056">
    <property type="term" value="F:structural constituent of nuclear pore"/>
    <property type="evidence" value="ECO:0007669"/>
    <property type="project" value="EnsemblFungi"/>
</dbReference>
<keyword evidence="5" id="KW-0653">Protein transport</keyword>
<dbReference type="InterPro" id="IPR014908">
    <property type="entry name" value="Nucleoporin_Nup133/Nup155_N"/>
</dbReference>
<dbReference type="EMBL" id="HE616743">
    <property type="protein sequence ID" value="CCE90377.1"/>
    <property type="molecule type" value="Genomic_DNA"/>
</dbReference>
<comment type="subcellular location">
    <subcellularLocation>
        <location evidence="1">Nucleus envelope</location>
    </subcellularLocation>
</comment>
<dbReference type="GO" id="GO:0034398">
    <property type="term" value="P:telomere tethering at nuclear periphery"/>
    <property type="evidence" value="ECO:0007669"/>
    <property type="project" value="EnsemblFungi"/>
</dbReference>
<accession>G8ZP33</accession>
<dbReference type="GO" id="GO:0006302">
    <property type="term" value="P:double-strand break repair"/>
    <property type="evidence" value="ECO:0007669"/>
    <property type="project" value="EnsemblFungi"/>
</dbReference>
<evidence type="ECO:0000313" key="11">
    <source>
        <dbReference type="Proteomes" id="UP000005627"/>
    </source>
</evidence>
<keyword evidence="7" id="KW-0539">Nucleus</keyword>
<protein>
    <recommendedName>
        <fullName evidence="12">Nucleoporin Nup133/Nup155-like C-terminal domain-containing protein</fullName>
    </recommendedName>
</protein>
<dbReference type="KEGG" id="tdl:TDEL_0B02480"/>
<evidence type="ECO:0000256" key="6">
    <source>
        <dbReference type="ARBA" id="ARBA00023010"/>
    </source>
</evidence>
<dbReference type="STRING" id="1076872.G8ZP33"/>
<feature type="domain" description="Nucleoporin Nup133/Nup155-like C-terminal" evidence="8">
    <location>
        <begin position="814"/>
        <end position="1086"/>
    </location>
</feature>